<gene>
    <name evidence="6" type="primary">mRpL19_1</name>
    <name evidence="6" type="ORF">FJT64_021665</name>
</gene>
<dbReference type="InterPro" id="IPR008991">
    <property type="entry name" value="Translation_prot_SH3-like_sf"/>
</dbReference>
<name>A0A6A4WWU7_AMPAM</name>
<organism evidence="6 7">
    <name type="scientific">Amphibalanus amphitrite</name>
    <name type="common">Striped barnacle</name>
    <name type="synonym">Balanus amphitrite</name>
    <dbReference type="NCBI Taxonomy" id="1232801"/>
    <lineage>
        <taxon>Eukaryota</taxon>
        <taxon>Metazoa</taxon>
        <taxon>Ecdysozoa</taxon>
        <taxon>Arthropoda</taxon>
        <taxon>Crustacea</taxon>
        <taxon>Multicrustacea</taxon>
        <taxon>Cirripedia</taxon>
        <taxon>Thoracica</taxon>
        <taxon>Thoracicalcarea</taxon>
        <taxon>Balanomorpha</taxon>
        <taxon>Balanoidea</taxon>
        <taxon>Balanidae</taxon>
        <taxon>Amphibalaninae</taxon>
        <taxon>Amphibalanus</taxon>
    </lineage>
</organism>
<accession>A0A6A4WWU7</accession>
<evidence type="ECO:0000256" key="2">
    <source>
        <dbReference type="ARBA" id="ARBA00022980"/>
    </source>
</evidence>
<reference evidence="6 7" key="1">
    <citation type="submission" date="2019-07" db="EMBL/GenBank/DDBJ databases">
        <title>Draft genome assembly of a fouling barnacle, Amphibalanus amphitrite (Darwin, 1854): The first reference genome for Thecostraca.</title>
        <authorList>
            <person name="Kim W."/>
        </authorList>
    </citation>
    <scope>NUCLEOTIDE SEQUENCE [LARGE SCALE GENOMIC DNA]</scope>
    <source>
        <strain evidence="6">SNU_AA5</strain>
        <tissue evidence="6">Soma without cirri and trophi</tissue>
    </source>
</reference>
<dbReference type="Gene3D" id="2.30.30.790">
    <property type="match status" value="1"/>
</dbReference>
<dbReference type="Pfam" id="PF01245">
    <property type="entry name" value="Ribosomal_L19"/>
    <property type="match status" value="1"/>
</dbReference>
<dbReference type="InterPro" id="IPR001857">
    <property type="entry name" value="Ribosomal_bL19"/>
</dbReference>
<keyword evidence="3" id="KW-0687">Ribonucleoprotein</keyword>
<dbReference type="PANTHER" id="PTHR15680">
    <property type="entry name" value="RIBOSOMAL PROTEIN L19"/>
    <property type="match status" value="1"/>
</dbReference>
<dbReference type="InterPro" id="IPR038657">
    <property type="entry name" value="Ribosomal_bL19_sf"/>
</dbReference>
<proteinExistence type="inferred from homology"/>
<dbReference type="PANTHER" id="PTHR15680:SF9">
    <property type="entry name" value="LARGE RIBOSOMAL SUBUNIT PROTEIN BL19M"/>
    <property type="match status" value="1"/>
</dbReference>
<keyword evidence="2 6" id="KW-0689">Ribosomal protein</keyword>
<dbReference type="EMBL" id="VIIS01000623">
    <property type="protein sequence ID" value="KAF0306891.1"/>
    <property type="molecule type" value="Genomic_DNA"/>
</dbReference>
<dbReference type="OrthoDB" id="432645at2759"/>
<evidence type="ECO:0000313" key="7">
    <source>
        <dbReference type="Proteomes" id="UP000440578"/>
    </source>
</evidence>
<dbReference type="PRINTS" id="PR00061">
    <property type="entry name" value="RIBOSOMALL19"/>
</dbReference>
<dbReference type="Proteomes" id="UP000440578">
    <property type="component" value="Unassembled WGS sequence"/>
</dbReference>
<evidence type="ECO:0000256" key="4">
    <source>
        <dbReference type="ARBA" id="ARBA00035288"/>
    </source>
</evidence>
<keyword evidence="7" id="KW-1185">Reference proteome</keyword>
<dbReference type="GO" id="GO:0006412">
    <property type="term" value="P:translation"/>
    <property type="evidence" value="ECO:0007669"/>
    <property type="project" value="InterPro"/>
</dbReference>
<evidence type="ECO:0000256" key="1">
    <source>
        <dbReference type="ARBA" id="ARBA00005781"/>
    </source>
</evidence>
<sequence>MLRRRTRIEIPEFYVGSVLAVTVSDPQAPGKTSRFVGICILREGHGLRATMTLRNAIDQQGVEICYPLYNPTLQKIEVLRLEKRLDEDLRYLRDCPLEYSTFAFDMEPEHAADSGEVPVNPVKVPLRPRPWTWRWERAGMKGLIVPELREDFYERAKKVSEPWHKYDLMREYRRSVPVEDQREIYAEVHEHVQSLETDQRRVRRRRVFVAPKKTS</sequence>
<dbReference type="GO" id="GO:0005762">
    <property type="term" value="C:mitochondrial large ribosomal subunit"/>
    <property type="evidence" value="ECO:0007669"/>
    <property type="project" value="TreeGrafter"/>
</dbReference>
<dbReference type="EMBL" id="VIIS01000623">
    <property type="protein sequence ID" value="KAF0306892.1"/>
    <property type="molecule type" value="Genomic_DNA"/>
</dbReference>
<protein>
    <recommendedName>
        <fullName evidence="4">Large ribosomal subunit protein bL19m</fullName>
    </recommendedName>
    <alternativeName>
        <fullName evidence="5">39S ribosomal protein L19, mitochondrial</fullName>
    </alternativeName>
</protein>
<evidence type="ECO:0000256" key="3">
    <source>
        <dbReference type="ARBA" id="ARBA00023274"/>
    </source>
</evidence>
<evidence type="ECO:0000313" key="6">
    <source>
        <dbReference type="EMBL" id="KAF0306892.1"/>
    </source>
</evidence>
<dbReference type="SUPFAM" id="SSF50104">
    <property type="entry name" value="Translation proteins SH3-like domain"/>
    <property type="match status" value="1"/>
</dbReference>
<evidence type="ECO:0000256" key="5">
    <source>
        <dbReference type="ARBA" id="ARBA00035359"/>
    </source>
</evidence>
<dbReference type="GO" id="GO:0003735">
    <property type="term" value="F:structural constituent of ribosome"/>
    <property type="evidence" value="ECO:0007669"/>
    <property type="project" value="InterPro"/>
</dbReference>
<comment type="caution">
    <text evidence="6">The sequence shown here is derived from an EMBL/GenBank/DDBJ whole genome shotgun (WGS) entry which is preliminary data.</text>
</comment>
<comment type="similarity">
    <text evidence="1">Belongs to the bacterial ribosomal protein bL19 family.</text>
</comment>
<dbReference type="AlphaFoldDB" id="A0A6A4WWU7"/>